<dbReference type="OrthoDB" id="415867at2759"/>
<keyword evidence="10" id="KW-1185">Reference proteome</keyword>
<dbReference type="GO" id="GO:0015979">
    <property type="term" value="P:photosynthesis"/>
    <property type="evidence" value="ECO:0007669"/>
    <property type="project" value="UniProtKB-KW"/>
</dbReference>
<evidence type="ECO:0000256" key="2">
    <source>
        <dbReference type="ARBA" id="ARBA00022531"/>
    </source>
</evidence>
<dbReference type="InterPro" id="IPR024094">
    <property type="entry name" value="Cyt_f_lg_dom"/>
</dbReference>
<dbReference type="PANTHER" id="PTHR33288">
    <property type="match status" value="1"/>
</dbReference>
<dbReference type="GO" id="GO:0005506">
    <property type="term" value="F:iron ion binding"/>
    <property type="evidence" value="ECO:0007669"/>
    <property type="project" value="InterPro"/>
</dbReference>
<organism evidence="9 10">
    <name type="scientific">Gossypium schwendimanii</name>
    <name type="common">Cotton</name>
    <dbReference type="NCBI Taxonomy" id="34291"/>
    <lineage>
        <taxon>Eukaryota</taxon>
        <taxon>Viridiplantae</taxon>
        <taxon>Streptophyta</taxon>
        <taxon>Embryophyta</taxon>
        <taxon>Tracheophyta</taxon>
        <taxon>Spermatophyta</taxon>
        <taxon>Magnoliopsida</taxon>
        <taxon>eudicotyledons</taxon>
        <taxon>Gunneridae</taxon>
        <taxon>Pentapetalae</taxon>
        <taxon>rosids</taxon>
        <taxon>malvids</taxon>
        <taxon>Malvales</taxon>
        <taxon>Malvaceae</taxon>
        <taxon>Malvoideae</taxon>
        <taxon>Gossypium</taxon>
    </lineage>
</organism>
<dbReference type="PROSITE" id="PS51010">
    <property type="entry name" value="CYTF"/>
    <property type="match status" value="1"/>
</dbReference>
<evidence type="ECO:0000259" key="8">
    <source>
        <dbReference type="Pfam" id="PF16639"/>
    </source>
</evidence>
<keyword evidence="2" id="KW-0602">Photosynthesis</keyword>
<dbReference type="AlphaFoldDB" id="A0A7J9M5C2"/>
<sequence>DTDNYRNLFFQKYRSTKKNILVIGPVPGKRYSEIIFPILSPDHASNKDVHFLKYPIYVDGNRGRGQ</sequence>
<evidence type="ECO:0000256" key="7">
    <source>
        <dbReference type="ARBA" id="ARBA00023136"/>
    </source>
</evidence>
<proteinExistence type="predicted"/>
<dbReference type="Gene3D" id="2.60.40.830">
    <property type="entry name" value="Cytochrome f large domain"/>
    <property type="match status" value="1"/>
</dbReference>
<accession>A0A7J9M5C2</accession>
<dbReference type="PRINTS" id="PR00610">
    <property type="entry name" value="CYTOCHROMEF"/>
</dbReference>
<evidence type="ECO:0000256" key="5">
    <source>
        <dbReference type="ARBA" id="ARBA00022989"/>
    </source>
</evidence>
<comment type="subcellular location">
    <subcellularLocation>
        <location evidence="1">Membrane</location>
    </subcellularLocation>
</comment>
<dbReference type="Proteomes" id="UP000593576">
    <property type="component" value="Unassembled WGS sequence"/>
</dbReference>
<dbReference type="GO" id="GO:0009535">
    <property type="term" value="C:chloroplast thylakoid membrane"/>
    <property type="evidence" value="ECO:0007669"/>
    <property type="project" value="TreeGrafter"/>
</dbReference>
<evidence type="ECO:0000256" key="4">
    <source>
        <dbReference type="ARBA" id="ARBA00022692"/>
    </source>
</evidence>
<comment type="caution">
    <text evidence="9">The sequence shown here is derived from an EMBL/GenBank/DDBJ whole genome shotgun (WGS) entry which is preliminary data.</text>
</comment>
<keyword evidence="6" id="KW-0793">Thylakoid</keyword>
<dbReference type="InterPro" id="IPR036826">
    <property type="entry name" value="Cyt_f_lg_dom_sf"/>
</dbReference>
<feature type="non-terminal residue" evidence="9">
    <location>
        <position position="66"/>
    </location>
</feature>
<keyword evidence="4" id="KW-0812">Transmembrane</keyword>
<keyword evidence="3" id="KW-0934">Plastid</keyword>
<keyword evidence="5" id="KW-1133">Transmembrane helix</keyword>
<keyword evidence="7" id="KW-0472">Membrane</keyword>
<evidence type="ECO:0000256" key="1">
    <source>
        <dbReference type="ARBA" id="ARBA00004370"/>
    </source>
</evidence>
<dbReference type="InterPro" id="IPR002325">
    <property type="entry name" value="Cyt_f"/>
</dbReference>
<reference evidence="9 10" key="1">
    <citation type="journal article" date="2019" name="Genome Biol. Evol.">
        <title>Insights into the evolution of the New World diploid cottons (Gossypium, subgenus Houzingenia) based on genome sequencing.</title>
        <authorList>
            <person name="Grover C.E."/>
            <person name="Arick M.A. 2nd"/>
            <person name="Thrash A."/>
            <person name="Conover J.L."/>
            <person name="Sanders W.S."/>
            <person name="Peterson D.G."/>
            <person name="Frelichowski J.E."/>
            <person name="Scheffler J.A."/>
            <person name="Scheffler B.E."/>
            <person name="Wendel J.F."/>
        </authorList>
    </citation>
    <scope>NUCLEOTIDE SEQUENCE [LARGE SCALE GENOMIC DNA]</scope>
    <source>
        <strain evidence="9">1</strain>
        <tissue evidence="9">Leaf</tissue>
    </source>
</reference>
<dbReference type="SUPFAM" id="SSF49441">
    <property type="entry name" value="Cytochrome f, large domain"/>
    <property type="match status" value="1"/>
</dbReference>
<gene>
    <name evidence="9" type="ORF">Goshw_018645</name>
</gene>
<evidence type="ECO:0000313" key="9">
    <source>
        <dbReference type="EMBL" id="MBA0866180.1"/>
    </source>
</evidence>
<protein>
    <recommendedName>
        <fullName evidence="8">Cytochrome f large domain-containing protein</fullName>
    </recommendedName>
</protein>
<dbReference type="GO" id="GO:0020037">
    <property type="term" value="F:heme binding"/>
    <property type="evidence" value="ECO:0007669"/>
    <property type="project" value="InterPro"/>
</dbReference>
<feature type="non-terminal residue" evidence="9">
    <location>
        <position position="1"/>
    </location>
</feature>
<evidence type="ECO:0000256" key="6">
    <source>
        <dbReference type="ARBA" id="ARBA00023078"/>
    </source>
</evidence>
<dbReference type="GO" id="GO:0009055">
    <property type="term" value="F:electron transfer activity"/>
    <property type="evidence" value="ECO:0007669"/>
    <property type="project" value="InterPro"/>
</dbReference>
<name>A0A7J9M5C2_GOSSC</name>
<dbReference type="PANTHER" id="PTHR33288:SF10">
    <property type="entry name" value="CYTOCHROME F"/>
    <property type="match status" value="1"/>
</dbReference>
<dbReference type="EMBL" id="JABFAF010000009">
    <property type="protein sequence ID" value="MBA0866180.1"/>
    <property type="molecule type" value="Genomic_DNA"/>
</dbReference>
<feature type="domain" description="Cytochrome f large" evidence="8">
    <location>
        <begin position="4"/>
        <end position="63"/>
    </location>
</feature>
<evidence type="ECO:0000313" key="10">
    <source>
        <dbReference type="Proteomes" id="UP000593576"/>
    </source>
</evidence>
<dbReference type="Pfam" id="PF16639">
    <property type="entry name" value="Apocytochr_F_N"/>
    <property type="match status" value="1"/>
</dbReference>
<evidence type="ECO:0000256" key="3">
    <source>
        <dbReference type="ARBA" id="ARBA00022640"/>
    </source>
</evidence>